<evidence type="ECO:0000256" key="6">
    <source>
        <dbReference type="ARBA" id="ARBA00022840"/>
    </source>
</evidence>
<evidence type="ECO:0000256" key="1">
    <source>
        <dbReference type="ARBA" id="ARBA00004651"/>
    </source>
</evidence>
<dbReference type="InterPro" id="IPR011527">
    <property type="entry name" value="ABC1_TM_dom"/>
</dbReference>
<dbReference type="GO" id="GO:0005886">
    <property type="term" value="C:plasma membrane"/>
    <property type="evidence" value="ECO:0007669"/>
    <property type="project" value="UniProtKB-SubCell"/>
</dbReference>
<dbReference type="FunFam" id="3.40.50.300:FF:000221">
    <property type="entry name" value="Multidrug ABC transporter ATP-binding protein"/>
    <property type="match status" value="1"/>
</dbReference>
<evidence type="ECO:0000256" key="4">
    <source>
        <dbReference type="ARBA" id="ARBA00022692"/>
    </source>
</evidence>
<reference evidence="12 14" key="1">
    <citation type="submission" date="2015-09" db="EMBL/GenBank/DDBJ databases">
        <authorList>
            <consortium name="Pathogen Informatics"/>
        </authorList>
    </citation>
    <scope>NUCLEOTIDE SEQUENCE [LARGE SCALE GENOMIC DNA]</scope>
    <source>
        <strain evidence="12 14">2789STDY5608863</strain>
    </source>
</reference>
<feature type="transmembrane region" description="Helical" evidence="9">
    <location>
        <begin position="142"/>
        <end position="166"/>
    </location>
</feature>
<evidence type="ECO:0000256" key="8">
    <source>
        <dbReference type="ARBA" id="ARBA00023136"/>
    </source>
</evidence>
<dbReference type="PROSITE" id="PS50929">
    <property type="entry name" value="ABC_TM1F"/>
    <property type="match status" value="1"/>
</dbReference>
<evidence type="ECO:0000313" key="15">
    <source>
        <dbReference type="Proteomes" id="UP000446657"/>
    </source>
</evidence>
<evidence type="ECO:0000259" key="10">
    <source>
        <dbReference type="PROSITE" id="PS50893"/>
    </source>
</evidence>
<dbReference type="GO" id="GO:0016887">
    <property type="term" value="F:ATP hydrolysis activity"/>
    <property type="evidence" value="ECO:0007669"/>
    <property type="project" value="InterPro"/>
</dbReference>
<dbReference type="CDD" id="cd07346">
    <property type="entry name" value="ABC_6TM_exporters"/>
    <property type="match status" value="1"/>
</dbReference>
<dbReference type="InterPro" id="IPR039421">
    <property type="entry name" value="Type_1_exporter"/>
</dbReference>
<dbReference type="Pfam" id="PF00005">
    <property type="entry name" value="ABC_tran"/>
    <property type="match status" value="1"/>
</dbReference>
<feature type="transmembrane region" description="Helical" evidence="9">
    <location>
        <begin position="20"/>
        <end position="43"/>
    </location>
</feature>
<dbReference type="InterPro" id="IPR003593">
    <property type="entry name" value="AAA+_ATPase"/>
</dbReference>
<dbReference type="GO" id="GO:0034040">
    <property type="term" value="F:ATPase-coupled lipid transmembrane transporter activity"/>
    <property type="evidence" value="ECO:0007669"/>
    <property type="project" value="TreeGrafter"/>
</dbReference>
<evidence type="ECO:0000256" key="5">
    <source>
        <dbReference type="ARBA" id="ARBA00022741"/>
    </source>
</evidence>
<dbReference type="AlphaFoldDB" id="A0A173S1X0"/>
<gene>
    <name evidence="12" type="primary">msbA_2</name>
    <name evidence="12" type="ORF">ERS852420_01045</name>
    <name evidence="13" type="ORF">GMD30_10950</name>
</gene>
<reference evidence="13 15" key="2">
    <citation type="journal article" date="2019" name="Nat. Med.">
        <title>A library of human gut bacterial isolates paired with longitudinal multiomics data enables mechanistic microbiome research.</title>
        <authorList>
            <person name="Poyet M."/>
            <person name="Groussin M."/>
            <person name="Gibbons S.M."/>
            <person name="Avila-Pacheco J."/>
            <person name="Jiang X."/>
            <person name="Kearney S.M."/>
            <person name="Perrotta A.R."/>
            <person name="Berdy B."/>
            <person name="Zhao S."/>
            <person name="Lieberman T.D."/>
            <person name="Swanson P.K."/>
            <person name="Smith M."/>
            <person name="Roesemann S."/>
            <person name="Alexander J.E."/>
            <person name="Rich S.A."/>
            <person name="Livny J."/>
            <person name="Vlamakis H."/>
            <person name="Clish C."/>
            <person name="Bullock K."/>
            <person name="Deik A."/>
            <person name="Scott J."/>
            <person name="Pierce K.A."/>
            <person name="Xavier R.J."/>
            <person name="Alm E.J."/>
        </authorList>
    </citation>
    <scope>NUCLEOTIDE SEQUENCE [LARGE SCALE GENOMIC DNA]</scope>
    <source>
        <strain evidence="13 15">BIOML-A1</strain>
    </source>
</reference>
<dbReference type="PANTHER" id="PTHR24221:SF654">
    <property type="entry name" value="ATP-BINDING CASSETTE SUB-FAMILY B MEMBER 6"/>
    <property type="match status" value="1"/>
</dbReference>
<name>A0A173S1X0_9FIRM</name>
<dbReference type="PROSITE" id="PS00211">
    <property type="entry name" value="ABC_TRANSPORTER_1"/>
    <property type="match status" value="1"/>
</dbReference>
<evidence type="ECO:0000313" key="14">
    <source>
        <dbReference type="Proteomes" id="UP000095495"/>
    </source>
</evidence>
<keyword evidence="5" id="KW-0547">Nucleotide-binding</keyword>
<dbReference type="InterPro" id="IPR017871">
    <property type="entry name" value="ABC_transporter-like_CS"/>
</dbReference>
<dbReference type="EMBL" id="CYXV01000003">
    <property type="protein sequence ID" value="CUM84260.1"/>
    <property type="molecule type" value="Genomic_DNA"/>
</dbReference>
<keyword evidence="4 9" id="KW-0812">Transmembrane</keyword>
<dbReference type="PROSITE" id="PS50893">
    <property type="entry name" value="ABC_TRANSPORTER_2"/>
    <property type="match status" value="1"/>
</dbReference>
<keyword evidence="2" id="KW-0813">Transport</keyword>
<dbReference type="GO" id="GO:0005524">
    <property type="term" value="F:ATP binding"/>
    <property type="evidence" value="ECO:0007669"/>
    <property type="project" value="UniProtKB-KW"/>
</dbReference>
<sequence>MVEFKEYVIYIFKENKIKSLIVFVLTLVVTTLSLLEPQLLVILVDKAISHDNFNLLFIVSISYVILIVISALCKYSITVLRTKIKKQTTYKMRTKLLLHIQELPGKYFTEQKTGDILKVIDSDVSALEETGIDFVIDIIKNLLSAISAFVILACINTKLLLIMILMETFMLFLHEKYIKLVSKKLERVRDISGKSMNLLEEFVVHMMDIIITHANILFLKKYLNNEQLYINESTKLEKMIEKNQLTANTLNEIMFIVIYLISGLSIIQNTMTIGTMMAFIQYTSMLISPILQLTNSNTRIHIAIVSLRRIRTVLRIPKTVDVGTKENIEGKIQFENVNFSYQPEVNVLNDFNMKIEKGKKIAIVGCSGCGKSTLLKLLYRLWSPNQGKILIDDIPIEKYSLKALRDSIAIVTQDVMIFNDTVLNNINLTGDRNISEIKKMCKKIDLEDNAILMDENPEGTVGEYGVKLSGGQKQRIAILRAILQNASIYVFDEATSALDNLTQEKIMEEIDTYLCGKTTIIIAHRLSTVRNADYIYVIENGSVVEEGTHDKLMLKNGAYKKMYMSEI</sequence>
<dbReference type="EC" id="3.6.3.-" evidence="12"/>
<dbReference type="Pfam" id="PF00664">
    <property type="entry name" value="ABC_membrane"/>
    <property type="match status" value="1"/>
</dbReference>
<keyword evidence="3" id="KW-1003">Cell membrane</keyword>
<dbReference type="PANTHER" id="PTHR24221">
    <property type="entry name" value="ATP-BINDING CASSETTE SUB-FAMILY B"/>
    <property type="match status" value="1"/>
</dbReference>
<keyword evidence="12" id="KW-0378">Hydrolase</keyword>
<protein>
    <submittedName>
        <fullName evidence="13">ATP-binding cassette domain-containing protein</fullName>
    </submittedName>
    <submittedName>
        <fullName evidence="12">Lipid A export ATP-binding/permease protein MsbA</fullName>
        <ecNumber evidence="12">3.6.3.-</ecNumber>
    </submittedName>
</protein>
<dbReference type="SUPFAM" id="SSF90123">
    <property type="entry name" value="ABC transporter transmembrane region"/>
    <property type="match status" value="1"/>
</dbReference>
<dbReference type="InterPro" id="IPR003439">
    <property type="entry name" value="ABC_transporter-like_ATP-bd"/>
</dbReference>
<keyword evidence="8 9" id="KW-0472">Membrane</keyword>
<feature type="transmembrane region" description="Helical" evidence="9">
    <location>
        <begin position="55"/>
        <end position="77"/>
    </location>
</feature>
<feature type="transmembrane region" description="Helical" evidence="9">
    <location>
        <begin position="202"/>
        <end position="219"/>
    </location>
</feature>
<evidence type="ECO:0000259" key="11">
    <source>
        <dbReference type="PROSITE" id="PS50929"/>
    </source>
</evidence>
<dbReference type="Proteomes" id="UP000446657">
    <property type="component" value="Unassembled WGS sequence"/>
</dbReference>
<comment type="subcellular location">
    <subcellularLocation>
        <location evidence="1">Cell membrane</location>
        <topology evidence="1">Multi-pass membrane protein</topology>
    </subcellularLocation>
</comment>
<organism evidence="12 14">
    <name type="scientific">Roseburia faecis</name>
    <dbReference type="NCBI Taxonomy" id="301302"/>
    <lineage>
        <taxon>Bacteria</taxon>
        <taxon>Bacillati</taxon>
        <taxon>Bacillota</taxon>
        <taxon>Clostridia</taxon>
        <taxon>Lachnospirales</taxon>
        <taxon>Lachnospiraceae</taxon>
        <taxon>Roseburia</taxon>
    </lineage>
</organism>
<evidence type="ECO:0000313" key="12">
    <source>
        <dbReference type="EMBL" id="CUM84260.1"/>
    </source>
</evidence>
<dbReference type="Gene3D" id="1.20.1560.10">
    <property type="entry name" value="ABC transporter type 1, transmembrane domain"/>
    <property type="match status" value="1"/>
</dbReference>
<accession>A0A173S1X0</accession>
<dbReference type="InterPro" id="IPR036640">
    <property type="entry name" value="ABC1_TM_sf"/>
</dbReference>
<evidence type="ECO:0000313" key="13">
    <source>
        <dbReference type="EMBL" id="MTR82198.1"/>
    </source>
</evidence>
<evidence type="ECO:0000256" key="7">
    <source>
        <dbReference type="ARBA" id="ARBA00022989"/>
    </source>
</evidence>
<keyword evidence="7 9" id="KW-1133">Transmembrane helix</keyword>
<dbReference type="SMART" id="SM00382">
    <property type="entry name" value="AAA"/>
    <property type="match status" value="1"/>
</dbReference>
<dbReference type="RefSeq" id="WP_055261776.1">
    <property type="nucleotide sequence ID" value="NZ_CYXV01000003.1"/>
</dbReference>
<dbReference type="Proteomes" id="UP000095495">
    <property type="component" value="Unassembled WGS sequence"/>
</dbReference>
<evidence type="ECO:0000256" key="2">
    <source>
        <dbReference type="ARBA" id="ARBA00022448"/>
    </source>
</evidence>
<keyword evidence="6 12" id="KW-0067">ATP-binding</keyword>
<evidence type="ECO:0000256" key="9">
    <source>
        <dbReference type="SAM" id="Phobius"/>
    </source>
</evidence>
<dbReference type="Gene3D" id="3.40.50.300">
    <property type="entry name" value="P-loop containing nucleotide triphosphate hydrolases"/>
    <property type="match status" value="1"/>
</dbReference>
<dbReference type="InterPro" id="IPR027417">
    <property type="entry name" value="P-loop_NTPase"/>
</dbReference>
<evidence type="ECO:0000256" key="3">
    <source>
        <dbReference type="ARBA" id="ARBA00022475"/>
    </source>
</evidence>
<proteinExistence type="predicted"/>
<feature type="transmembrane region" description="Helical" evidence="9">
    <location>
        <begin position="245"/>
        <end position="267"/>
    </location>
</feature>
<feature type="domain" description="ABC transmembrane type-1" evidence="11">
    <location>
        <begin position="20"/>
        <end position="300"/>
    </location>
</feature>
<dbReference type="EMBL" id="WNAL01000021">
    <property type="protein sequence ID" value="MTR82198.1"/>
    <property type="molecule type" value="Genomic_DNA"/>
</dbReference>
<dbReference type="SUPFAM" id="SSF52540">
    <property type="entry name" value="P-loop containing nucleoside triphosphate hydrolases"/>
    <property type="match status" value="1"/>
</dbReference>
<feature type="domain" description="ABC transporter" evidence="10">
    <location>
        <begin position="332"/>
        <end position="565"/>
    </location>
</feature>
<dbReference type="GO" id="GO:0140359">
    <property type="term" value="F:ABC-type transporter activity"/>
    <property type="evidence" value="ECO:0007669"/>
    <property type="project" value="InterPro"/>
</dbReference>